<evidence type="ECO:0000256" key="8">
    <source>
        <dbReference type="ARBA" id="ARBA00022927"/>
    </source>
</evidence>
<dbReference type="Proteomes" id="UP000567186">
    <property type="component" value="Unassembled WGS sequence"/>
</dbReference>
<feature type="chain" id="PRO_5031658476" description="Outer-membrane lipoprotein carrier protein" evidence="10">
    <location>
        <begin position="27"/>
        <end position="223"/>
    </location>
</feature>
<reference evidence="11 12" key="1">
    <citation type="submission" date="2020-04" db="EMBL/GenBank/DDBJ databases">
        <title>Marinobacter oceani sp. nov., isolated from marine solar saltern.</title>
        <authorList>
            <person name="Chen X.-Y."/>
        </authorList>
    </citation>
    <scope>NUCLEOTIDE SEQUENCE [LARGE SCALE GENOMIC DNA]</scope>
    <source>
        <strain evidence="11 12">W62</strain>
    </source>
</reference>
<keyword evidence="7 10" id="KW-0574">Periplasm</keyword>
<keyword evidence="12" id="KW-1185">Reference proteome</keyword>
<evidence type="ECO:0000256" key="3">
    <source>
        <dbReference type="ARBA" id="ARBA00011245"/>
    </source>
</evidence>
<gene>
    <name evidence="10 11" type="primary">lolA</name>
    <name evidence="11" type="ORF">HIU99_08910</name>
</gene>
<dbReference type="GO" id="GO:0030288">
    <property type="term" value="C:outer membrane-bounded periplasmic space"/>
    <property type="evidence" value="ECO:0007669"/>
    <property type="project" value="TreeGrafter"/>
</dbReference>
<comment type="subunit">
    <text evidence="3 10">Monomer.</text>
</comment>
<dbReference type="CDD" id="cd16325">
    <property type="entry name" value="LolA"/>
    <property type="match status" value="1"/>
</dbReference>
<evidence type="ECO:0000256" key="4">
    <source>
        <dbReference type="ARBA" id="ARBA00014035"/>
    </source>
</evidence>
<dbReference type="GO" id="GO:0044874">
    <property type="term" value="P:lipoprotein localization to outer membrane"/>
    <property type="evidence" value="ECO:0007669"/>
    <property type="project" value="UniProtKB-UniRule"/>
</dbReference>
<evidence type="ECO:0000256" key="5">
    <source>
        <dbReference type="ARBA" id="ARBA00022448"/>
    </source>
</evidence>
<dbReference type="OrthoDB" id="9787361at2"/>
<dbReference type="GO" id="GO:0042953">
    <property type="term" value="P:lipoprotein transport"/>
    <property type="evidence" value="ECO:0007669"/>
    <property type="project" value="InterPro"/>
</dbReference>
<sequence precursor="true">MKRSPRSLWLLSMFAALLVSVMPAQAENTGDGQSGSDAAAKLASMLESYQSFQARFIQIVVNENGNRVQESRGSLKAKRPGLFYWETSQPHSQFVVSDGDKVEVYDPDLEQVTVHSLDEKVSTTPALLLSGEVDNLDETYKVSMRSVGDDTREFTLEPRSEDSLFISLRLTFFKGELQEMRMQDSLSQLSVLSFDEIRVNAEVKDSAFVLDYPEGVDVIRDGA</sequence>
<keyword evidence="5 10" id="KW-0813">Transport</keyword>
<proteinExistence type="inferred from homology"/>
<evidence type="ECO:0000313" key="11">
    <source>
        <dbReference type="EMBL" id="NMT63719.1"/>
    </source>
</evidence>
<dbReference type="InterPro" id="IPR018323">
    <property type="entry name" value="OM_lipoprot_carrier_LolA_Pbac"/>
</dbReference>
<evidence type="ECO:0000256" key="1">
    <source>
        <dbReference type="ARBA" id="ARBA00004418"/>
    </source>
</evidence>
<organism evidence="11 12">
    <name type="scientific">Marinobacter orientalis</name>
    <dbReference type="NCBI Taxonomy" id="1928859"/>
    <lineage>
        <taxon>Bacteria</taxon>
        <taxon>Pseudomonadati</taxon>
        <taxon>Pseudomonadota</taxon>
        <taxon>Gammaproteobacteria</taxon>
        <taxon>Pseudomonadales</taxon>
        <taxon>Marinobacteraceae</taxon>
        <taxon>Marinobacter</taxon>
    </lineage>
</organism>
<dbReference type="EMBL" id="JABCKY010000002">
    <property type="protein sequence ID" value="NMT63719.1"/>
    <property type="molecule type" value="Genomic_DNA"/>
</dbReference>
<feature type="signal peptide" evidence="10">
    <location>
        <begin position="1"/>
        <end position="26"/>
    </location>
</feature>
<accession>A0A7Y0RCH9</accession>
<dbReference type="PANTHER" id="PTHR35869">
    <property type="entry name" value="OUTER-MEMBRANE LIPOPROTEIN CARRIER PROTEIN"/>
    <property type="match status" value="1"/>
</dbReference>
<evidence type="ECO:0000256" key="2">
    <source>
        <dbReference type="ARBA" id="ARBA00007615"/>
    </source>
</evidence>
<name>A0A7Y0RCH9_9GAMM</name>
<protein>
    <recommendedName>
        <fullName evidence="4 10">Outer-membrane lipoprotein carrier protein</fullName>
    </recommendedName>
</protein>
<evidence type="ECO:0000256" key="6">
    <source>
        <dbReference type="ARBA" id="ARBA00022729"/>
    </source>
</evidence>
<dbReference type="Gene3D" id="2.50.20.10">
    <property type="entry name" value="Lipoprotein localisation LolA/LolB/LppX"/>
    <property type="match status" value="1"/>
</dbReference>
<keyword evidence="8 10" id="KW-0653">Protein transport</keyword>
<dbReference type="InterPro" id="IPR004564">
    <property type="entry name" value="OM_lipoprot_carrier_LolA-like"/>
</dbReference>
<comment type="caution">
    <text evidence="11">The sequence shown here is derived from an EMBL/GenBank/DDBJ whole genome shotgun (WGS) entry which is preliminary data.</text>
</comment>
<dbReference type="Pfam" id="PF03548">
    <property type="entry name" value="LolA"/>
    <property type="match status" value="1"/>
</dbReference>
<comment type="subcellular location">
    <subcellularLocation>
        <location evidence="1 10">Periplasm</location>
    </subcellularLocation>
</comment>
<dbReference type="NCBIfam" id="TIGR00547">
    <property type="entry name" value="lolA"/>
    <property type="match status" value="1"/>
</dbReference>
<comment type="similarity">
    <text evidence="2 10">Belongs to the LolA family.</text>
</comment>
<dbReference type="HAMAP" id="MF_00240">
    <property type="entry name" value="LolA"/>
    <property type="match status" value="1"/>
</dbReference>
<evidence type="ECO:0000256" key="7">
    <source>
        <dbReference type="ARBA" id="ARBA00022764"/>
    </source>
</evidence>
<dbReference type="AlphaFoldDB" id="A0A7Y0RCH9"/>
<dbReference type="RefSeq" id="WP_135954900.1">
    <property type="nucleotide sequence ID" value="NZ_JABCKY010000002.1"/>
</dbReference>
<comment type="function">
    <text evidence="10">Participates in the translocation of lipoproteins from the inner membrane to the outer membrane. Only forms a complex with a lipoprotein if the residue after the N-terminal Cys is not an aspartate (The Asp acts as a targeting signal to indicate that the lipoprotein should stay in the inner membrane).</text>
</comment>
<keyword evidence="11" id="KW-0449">Lipoprotein</keyword>
<keyword evidence="9 10" id="KW-0143">Chaperone</keyword>
<evidence type="ECO:0000313" key="12">
    <source>
        <dbReference type="Proteomes" id="UP000567186"/>
    </source>
</evidence>
<dbReference type="InterPro" id="IPR029046">
    <property type="entry name" value="LolA/LolB/LppX"/>
</dbReference>
<dbReference type="SUPFAM" id="SSF89392">
    <property type="entry name" value="Prokaryotic lipoproteins and lipoprotein localization factors"/>
    <property type="match status" value="1"/>
</dbReference>
<evidence type="ECO:0000256" key="10">
    <source>
        <dbReference type="HAMAP-Rule" id="MF_00240"/>
    </source>
</evidence>
<dbReference type="PANTHER" id="PTHR35869:SF1">
    <property type="entry name" value="OUTER-MEMBRANE LIPOPROTEIN CARRIER PROTEIN"/>
    <property type="match status" value="1"/>
</dbReference>
<keyword evidence="6 10" id="KW-0732">Signal</keyword>
<evidence type="ECO:0000256" key="9">
    <source>
        <dbReference type="ARBA" id="ARBA00023186"/>
    </source>
</evidence>